<dbReference type="Proteomes" id="UP000275076">
    <property type="component" value="Unassembled WGS sequence"/>
</dbReference>
<keyword evidence="3" id="KW-1185">Reference proteome</keyword>
<proteinExistence type="predicted"/>
<dbReference type="AlphaFoldDB" id="A0A428MS19"/>
<evidence type="ECO:0000313" key="2">
    <source>
        <dbReference type="EMBL" id="RSL28890.1"/>
    </source>
</evidence>
<dbReference type="OrthoDB" id="2362578at2"/>
<reference evidence="2 3" key="1">
    <citation type="submission" date="2018-10" db="EMBL/GenBank/DDBJ databases">
        <title>Draft genome sequence of Bacillus salarius IM0101, isolated from a hypersaline soil in Inner Mongolia, China.</title>
        <authorList>
            <person name="Yamprayoonswat W."/>
            <person name="Boonvisut S."/>
            <person name="Jumpathong W."/>
            <person name="Sittihan S."/>
            <person name="Ruangsuj P."/>
            <person name="Wanthongcharoen S."/>
            <person name="Thongpramul N."/>
            <person name="Pimmason S."/>
            <person name="Yu B."/>
            <person name="Yasawong M."/>
        </authorList>
    </citation>
    <scope>NUCLEOTIDE SEQUENCE [LARGE SCALE GENOMIC DNA]</scope>
    <source>
        <strain evidence="2 3">IM0101</strain>
    </source>
</reference>
<feature type="region of interest" description="Disordered" evidence="1">
    <location>
        <begin position="62"/>
        <end position="89"/>
    </location>
</feature>
<evidence type="ECO:0000313" key="3">
    <source>
        <dbReference type="Proteomes" id="UP000275076"/>
    </source>
</evidence>
<gene>
    <name evidence="2" type="ORF">D7Z54_34095</name>
</gene>
<dbReference type="EMBL" id="RBVX01000124">
    <property type="protein sequence ID" value="RSL28890.1"/>
    <property type="molecule type" value="Genomic_DNA"/>
</dbReference>
<sequence>MAYPREEQETVLVYDKVNDEWDAYSTVPKHIRKFQSIAGDFDFLERDARDNPERARCRLSPKQVSLRKERQMTDEQRQALSERMRKTRT</sequence>
<accession>A0A428MS19</accession>
<name>A0A428MS19_9BACI</name>
<organism evidence="2 3">
    <name type="scientific">Salibacterium salarium</name>
    <dbReference type="NCBI Taxonomy" id="284579"/>
    <lineage>
        <taxon>Bacteria</taxon>
        <taxon>Bacillati</taxon>
        <taxon>Bacillota</taxon>
        <taxon>Bacilli</taxon>
        <taxon>Bacillales</taxon>
        <taxon>Bacillaceae</taxon>
    </lineage>
</organism>
<feature type="compositionally biased region" description="Basic and acidic residues" evidence="1">
    <location>
        <begin position="66"/>
        <end position="89"/>
    </location>
</feature>
<comment type="caution">
    <text evidence="2">The sequence shown here is derived from an EMBL/GenBank/DDBJ whole genome shotgun (WGS) entry which is preliminary data.</text>
</comment>
<protein>
    <submittedName>
        <fullName evidence="2">Uncharacterized protein</fullName>
    </submittedName>
</protein>
<evidence type="ECO:0000256" key="1">
    <source>
        <dbReference type="SAM" id="MobiDB-lite"/>
    </source>
</evidence>